<dbReference type="RefSeq" id="XP_005711086.1">
    <property type="nucleotide sequence ID" value="XM_005711029.1"/>
</dbReference>
<organism evidence="1 2">
    <name type="scientific">Chondrus crispus</name>
    <name type="common">Carrageen Irish moss</name>
    <name type="synonym">Polymorpha crispa</name>
    <dbReference type="NCBI Taxonomy" id="2769"/>
    <lineage>
        <taxon>Eukaryota</taxon>
        <taxon>Rhodophyta</taxon>
        <taxon>Florideophyceae</taxon>
        <taxon>Rhodymeniophycidae</taxon>
        <taxon>Gigartinales</taxon>
        <taxon>Gigartinaceae</taxon>
        <taxon>Chondrus</taxon>
    </lineage>
</organism>
<accession>R7QQL3</accession>
<dbReference type="GeneID" id="17318806"/>
<gene>
    <name evidence="1" type="ORF">CHC_T00000873001</name>
</gene>
<evidence type="ECO:0000313" key="2">
    <source>
        <dbReference type="Proteomes" id="UP000012073"/>
    </source>
</evidence>
<evidence type="ECO:0000313" key="1">
    <source>
        <dbReference type="EMBL" id="CDF40792.1"/>
    </source>
</evidence>
<dbReference type="KEGG" id="ccp:CHC_T00000873001"/>
<keyword evidence="2" id="KW-1185">Reference proteome</keyword>
<evidence type="ECO:0008006" key="3">
    <source>
        <dbReference type="Google" id="ProtNLM"/>
    </source>
</evidence>
<dbReference type="OrthoDB" id="273067at2759"/>
<reference evidence="2" key="1">
    <citation type="journal article" date="2013" name="Proc. Natl. Acad. Sci. U.S.A.">
        <title>Genome structure and metabolic features in the red seaweed Chondrus crispus shed light on evolution of the Archaeplastida.</title>
        <authorList>
            <person name="Collen J."/>
            <person name="Porcel B."/>
            <person name="Carre W."/>
            <person name="Ball S.G."/>
            <person name="Chaparro C."/>
            <person name="Tonon T."/>
            <person name="Barbeyron T."/>
            <person name="Michel G."/>
            <person name="Noel B."/>
            <person name="Valentin K."/>
            <person name="Elias M."/>
            <person name="Artiguenave F."/>
            <person name="Arun A."/>
            <person name="Aury J.M."/>
            <person name="Barbosa-Neto J.F."/>
            <person name="Bothwell J.H."/>
            <person name="Bouget F.Y."/>
            <person name="Brillet L."/>
            <person name="Cabello-Hurtado F."/>
            <person name="Capella-Gutierrez S."/>
            <person name="Charrier B."/>
            <person name="Cladiere L."/>
            <person name="Cock J.M."/>
            <person name="Coelho S.M."/>
            <person name="Colleoni C."/>
            <person name="Czjzek M."/>
            <person name="Da Silva C."/>
            <person name="Delage L."/>
            <person name="Denoeud F."/>
            <person name="Deschamps P."/>
            <person name="Dittami S.M."/>
            <person name="Gabaldon T."/>
            <person name="Gachon C.M."/>
            <person name="Groisillier A."/>
            <person name="Herve C."/>
            <person name="Jabbari K."/>
            <person name="Katinka M."/>
            <person name="Kloareg B."/>
            <person name="Kowalczyk N."/>
            <person name="Labadie K."/>
            <person name="Leblanc C."/>
            <person name="Lopez P.J."/>
            <person name="McLachlan D.H."/>
            <person name="Meslet-Cladiere L."/>
            <person name="Moustafa A."/>
            <person name="Nehr Z."/>
            <person name="Nyvall Collen P."/>
            <person name="Panaud O."/>
            <person name="Partensky F."/>
            <person name="Poulain J."/>
            <person name="Rensing S.A."/>
            <person name="Rousvoal S."/>
            <person name="Samson G."/>
            <person name="Symeonidi A."/>
            <person name="Weissenbach J."/>
            <person name="Zambounis A."/>
            <person name="Wincker P."/>
            <person name="Boyen C."/>
        </authorList>
    </citation>
    <scope>NUCLEOTIDE SEQUENCE [LARGE SCALE GENOMIC DNA]</scope>
    <source>
        <strain evidence="2">cv. Stackhouse</strain>
    </source>
</reference>
<protein>
    <recommendedName>
        <fullName evidence="3">Anaphase-promoting complex subunit 4 WD40 domain-containing protein</fullName>
    </recommendedName>
</protein>
<dbReference type="Proteomes" id="UP000012073">
    <property type="component" value="Unassembled WGS sequence"/>
</dbReference>
<proteinExistence type="predicted"/>
<dbReference type="AlphaFoldDB" id="R7QQL3"/>
<dbReference type="InterPro" id="IPR015943">
    <property type="entry name" value="WD40/YVTN_repeat-like_dom_sf"/>
</dbReference>
<name>R7QQL3_CHOCR</name>
<dbReference type="Gramene" id="CDF40792">
    <property type="protein sequence ID" value="CDF40792"/>
    <property type="gene ID" value="CHC_T00000873001"/>
</dbReference>
<dbReference type="Gene3D" id="2.130.10.10">
    <property type="entry name" value="YVTN repeat-like/Quinoprotein amine dehydrogenase"/>
    <property type="match status" value="1"/>
</dbReference>
<dbReference type="SUPFAM" id="SSF82171">
    <property type="entry name" value="DPP6 N-terminal domain-like"/>
    <property type="match status" value="1"/>
</dbReference>
<dbReference type="EMBL" id="HG002250">
    <property type="protein sequence ID" value="CDF40792.1"/>
    <property type="molecule type" value="Genomic_DNA"/>
</dbReference>
<sequence>MVRVIGLPSIRLTDWTKWLISWSKNGKRVACVFQMGESEARLWIFDGETGRSIAESAPLKRVRCLSWSEDGTLLCCGEYWCGVGMGRTLGEENIEI</sequence>